<dbReference type="STRING" id="927665.HMPREF1535_01425"/>
<protein>
    <recommendedName>
        <fullName evidence="4">Serine aminopeptidase S33 domain-containing protein</fullName>
    </recommendedName>
</protein>
<dbReference type="PROSITE" id="PS00018">
    <property type="entry name" value="EF_HAND_1"/>
    <property type="match status" value="1"/>
</dbReference>
<dbReference type="SUPFAM" id="SSF53474">
    <property type="entry name" value="alpha/beta-Hydrolases"/>
    <property type="match status" value="1"/>
</dbReference>
<sequence length="371" mass="43150">MKRVIISLFVFLLSSNAFAFIPEIKTIPLNDGEVIEARLCLPDNKVKTIVFCIAGTGPTTYLTKRTTFNYFDELANGFCEEGTAFFTYNRRGCKTGETPPLFVEVDSAKYAKYTPVQEAEDVETMISFLQKDQRFTECKILLYGISEGTIIAALVAERKVVHIDALLLHGYAHENMYDIILWQNKGHGVMIMANSVFDKDGDKAISKEEYETEEETVIRHKTYMFQNMPFDSLDIVKNGVIDIHDIEKMRMPFHGELIKRITNNDWLWIRSNYFNITPQWFKSHFKLEPNKTRLLRLHIPIHIFHGKEDANVPVEGVYDLQERFEVCNKTNLNIHLLENHNHDLNFQDWLIHKKWSEGFRLLFSVAKELSL</sequence>
<feature type="chain" id="PRO_5002489275" description="Serine aminopeptidase S33 domain-containing protein" evidence="1">
    <location>
        <begin position="20"/>
        <end position="371"/>
    </location>
</feature>
<reference evidence="2 3" key="1">
    <citation type="submission" date="2013-04" db="EMBL/GenBank/DDBJ databases">
        <title>The Genome Sequence of Parabacteroides goldsteinii DSM 19448.</title>
        <authorList>
            <consortium name="The Broad Institute Genomics Platform"/>
            <person name="Earl A."/>
            <person name="Ward D."/>
            <person name="Feldgarden M."/>
            <person name="Gevers D."/>
            <person name="Martens E."/>
            <person name="Sakamoto M."/>
            <person name="Benno Y."/>
            <person name="Song Y."/>
            <person name="Liu C."/>
            <person name="Lee J."/>
            <person name="Bolanos M."/>
            <person name="Vaisanen M.L."/>
            <person name="Finegold S.M."/>
            <person name="Walker B."/>
            <person name="Young S."/>
            <person name="Zeng Q."/>
            <person name="Gargeya S."/>
            <person name="Fitzgerald M."/>
            <person name="Haas B."/>
            <person name="Abouelleil A."/>
            <person name="Allen A.W."/>
            <person name="Alvarado L."/>
            <person name="Arachchi H.M."/>
            <person name="Berlin A.M."/>
            <person name="Chapman S.B."/>
            <person name="Gainer-Dewar J."/>
            <person name="Goldberg J."/>
            <person name="Griggs A."/>
            <person name="Gujja S."/>
            <person name="Hansen M."/>
            <person name="Howarth C."/>
            <person name="Imamovic A."/>
            <person name="Ireland A."/>
            <person name="Larimer J."/>
            <person name="McCowan C."/>
            <person name="Murphy C."/>
            <person name="Pearson M."/>
            <person name="Poon T.W."/>
            <person name="Priest M."/>
            <person name="Roberts A."/>
            <person name="Saif S."/>
            <person name="Shea T."/>
            <person name="Sisk P."/>
            <person name="Sykes S."/>
            <person name="Wortman J."/>
            <person name="Nusbaum C."/>
            <person name="Birren B."/>
        </authorList>
    </citation>
    <scope>NUCLEOTIDE SEQUENCE [LARGE SCALE GENOMIC DNA]</scope>
    <source>
        <strain evidence="2 3">DSM 19448</strain>
    </source>
</reference>
<dbReference type="PATRIC" id="fig|927665.4.peg.1457"/>
<dbReference type="SUPFAM" id="SSF47473">
    <property type="entry name" value="EF-hand"/>
    <property type="match status" value="1"/>
</dbReference>
<dbReference type="EMBL" id="AQHV01000010">
    <property type="protein sequence ID" value="KKB56774.1"/>
    <property type="molecule type" value="Genomic_DNA"/>
</dbReference>
<dbReference type="InterPro" id="IPR018247">
    <property type="entry name" value="EF_Hand_1_Ca_BS"/>
</dbReference>
<comment type="caution">
    <text evidence="2">The sequence shown here is derived from an EMBL/GenBank/DDBJ whole genome shotgun (WGS) entry which is preliminary data.</text>
</comment>
<evidence type="ECO:0000256" key="1">
    <source>
        <dbReference type="SAM" id="SignalP"/>
    </source>
</evidence>
<evidence type="ECO:0008006" key="4">
    <source>
        <dbReference type="Google" id="ProtNLM"/>
    </source>
</evidence>
<dbReference type="InterPro" id="IPR029058">
    <property type="entry name" value="AB_hydrolase_fold"/>
</dbReference>
<name>A0A0F5JG80_9BACT</name>
<gene>
    <name evidence="2" type="ORF">HMPREF1535_01425</name>
</gene>
<dbReference type="HOGENOM" id="CLU_745662_0_0_10"/>
<dbReference type="RefSeq" id="WP_046145684.1">
    <property type="nucleotide sequence ID" value="NZ_KQ033912.1"/>
</dbReference>
<dbReference type="Gene3D" id="3.40.50.1820">
    <property type="entry name" value="alpha/beta hydrolase"/>
    <property type="match status" value="1"/>
</dbReference>
<feature type="signal peptide" evidence="1">
    <location>
        <begin position="1"/>
        <end position="19"/>
    </location>
</feature>
<dbReference type="AlphaFoldDB" id="A0A0F5JG80"/>
<proteinExistence type="predicted"/>
<dbReference type="InterPro" id="IPR053145">
    <property type="entry name" value="AB_hydrolase_Est10"/>
</dbReference>
<dbReference type="Proteomes" id="UP000033047">
    <property type="component" value="Unassembled WGS sequence"/>
</dbReference>
<organism evidence="2 3">
    <name type="scientific">Parabacteroides goldsteinii DSM 19448 = WAL 12034</name>
    <dbReference type="NCBI Taxonomy" id="927665"/>
    <lineage>
        <taxon>Bacteria</taxon>
        <taxon>Pseudomonadati</taxon>
        <taxon>Bacteroidota</taxon>
        <taxon>Bacteroidia</taxon>
        <taxon>Bacteroidales</taxon>
        <taxon>Tannerellaceae</taxon>
        <taxon>Parabacteroides</taxon>
    </lineage>
</organism>
<accession>A0A0F5JG80</accession>
<evidence type="ECO:0000313" key="3">
    <source>
        <dbReference type="Proteomes" id="UP000033047"/>
    </source>
</evidence>
<dbReference type="GO" id="GO:0052689">
    <property type="term" value="F:carboxylic ester hydrolase activity"/>
    <property type="evidence" value="ECO:0007669"/>
    <property type="project" value="TreeGrafter"/>
</dbReference>
<dbReference type="PANTHER" id="PTHR43265:SF1">
    <property type="entry name" value="ESTERASE ESTD"/>
    <property type="match status" value="1"/>
</dbReference>
<keyword evidence="1" id="KW-0732">Signal</keyword>
<dbReference type="PANTHER" id="PTHR43265">
    <property type="entry name" value="ESTERASE ESTD"/>
    <property type="match status" value="1"/>
</dbReference>
<evidence type="ECO:0000313" key="2">
    <source>
        <dbReference type="EMBL" id="KKB56774.1"/>
    </source>
</evidence>
<dbReference type="InterPro" id="IPR011992">
    <property type="entry name" value="EF-hand-dom_pair"/>
</dbReference>